<evidence type="ECO:0000313" key="1">
    <source>
        <dbReference type="EMBL" id="KAK5632373.1"/>
    </source>
</evidence>
<proteinExistence type="predicted"/>
<comment type="caution">
    <text evidence="1">The sequence shown here is derived from an EMBL/GenBank/DDBJ whole genome shotgun (WGS) entry which is preliminary data.</text>
</comment>
<protein>
    <submittedName>
        <fullName evidence="1">Uncharacterized protein</fullName>
    </submittedName>
</protein>
<evidence type="ECO:0000313" key="2">
    <source>
        <dbReference type="Proteomes" id="UP001305414"/>
    </source>
</evidence>
<dbReference type="Proteomes" id="UP001305414">
    <property type="component" value="Unassembled WGS sequence"/>
</dbReference>
<keyword evidence="2" id="KW-1185">Reference proteome</keyword>
<name>A0AAN7UT09_9PEZI</name>
<dbReference type="AlphaFoldDB" id="A0AAN7UT09"/>
<sequence length="122" mass="13926">MSRSYCQHVNFLAHESEQVEQVKQRIAVQARTGLHLDEGLRIPRHTKACRAQHQQIVSAVTNCDDLLQGYALLFGNLQEQLLFALFSNNSSEDFTCQPSRVIDSNLVCIRIVDAQLFRQPTR</sequence>
<dbReference type="EMBL" id="JAWHQM010000024">
    <property type="protein sequence ID" value="KAK5632373.1"/>
    <property type="molecule type" value="Genomic_DNA"/>
</dbReference>
<organism evidence="1 2">
    <name type="scientific">Xylaria bambusicola</name>
    <dbReference type="NCBI Taxonomy" id="326684"/>
    <lineage>
        <taxon>Eukaryota</taxon>
        <taxon>Fungi</taxon>
        <taxon>Dikarya</taxon>
        <taxon>Ascomycota</taxon>
        <taxon>Pezizomycotina</taxon>
        <taxon>Sordariomycetes</taxon>
        <taxon>Xylariomycetidae</taxon>
        <taxon>Xylariales</taxon>
        <taxon>Xylariaceae</taxon>
        <taxon>Xylaria</taxon>
    </lineage>
</organism>
<accession>A0AAN7UT09</accession>
<gene>
    <name evidence="1" type="ORF">RRF57_008087</name>
</gene>
<reference evidence="1 2" key="1">
    <citation type="submission" date="2023-10" db="EMBL/GenBank/DDBJ databases">
        <title>Draft genome sequence of Xylaria bambusicola isolate GMP-LS, the root and basal stem rot pathogen of sugarcane in Indonesia.</title>
        <authorList>
            <person name="Selvaraj P."/>
            <person name="Muralishankar V."/>
            <person name="Muruganantham S."/>
            <person name="Sp S."/>
            <person name="Haryani S."/>
            <person name="Lau K.J.X."/>
            <person name="Naqvi N.I."/>
        </authorList>
    </citation>
    <scope>NUCLEOTIDE SEQUENCE [LARGE SCALE GENOMIC DNA]</scope>
    <source>
        <strain evidence="1">GMP-LS</strain>
    </source>
</reference>